<dbReference type="CDD" id="cd05259">
    <property type="entry name" value="PCBER_SDR_a"/>
    <property type="match status" value="1"/>
</dbReference>
<dbReference type="Gene3D" id="3.40.50.720">
    <property type="entry name" value="NAD(P)-binding Rossmann-like Domain"/>
    <property type="match status" value="1"/>
</dbReference>
<evidence type="ECO:0000313" key="4">
    <source>
        <dbReference type="EMBL" id="QKX53183.1"/>
    </source>
</evidence>
<evidence type="ECO:0000313" key="5">
    <source>
        <dbReference type="Proteomes" id="UP000509510"/>
    </source>
</evidence>
<dbReference type="InterPro" id="IPR036291">
    <property type="entry name" value="NAD(P)-bd_dom_sf"/>
</dbReference>
<evidence type="ECO:0000259" key="3">
    <source>
        <dbReference type="Pfam" id="PF05368"/>
    </source>
</evidence>
<dbReference type="InterPro" id="IPR051609">
    <property type="entry name" value="NmrA/Isoflavone_reductase-like"/>
</dbReference>
<keyword evidence="2" id="KW-0560">Oxidoreductase</keyword>
<name>A0A7H8QJ14_TALRU</name>
<protein>
    <recommendedName>
        <fullName evidence="3">NmrA-like domain-containing protein</fullName>
    </recommendedName>
</protein>
<dbReference type="KEGG" id="trg:TRUGW13939_00259"/>
<dbReference type="RefSeq" id="XP_035339362.1">
    <property type="nucleotide sequence ID" value="XM_035483469.1"/>
</dbReference>
<dbReference type="Gene3D" id="3.90.25.10">
    <property type="entry name" value="UDP-galactose 4-epimerase, domain 1"/>
    <property type="match status" value="1"/>
</dbReference>
<dbReference type="GO" id="GO:0016491">
    <property type="term" value="F:oxidoreductase activity"/>
    <property type="evidence" value="ECO:0007669"/>
    <property type="project" value="UniProtKB-KW"/>
</dbReference>
<dbReference type="SUPFAM" id="SSF51735">
    <property type="entry name" value="NAD(P)-binding Rossmann-fold domains"/>
    <property type="match status" value="1"/>
</dbReference>
<dbReference type="GeneID" id="55987774"/>
<sequence length="334" mass="37071">MGQQYASDQPSGYNNHVEKIALVGAGGRIRKHITQALLNTGKHTIIAITRQDSDNTLPGGVTVIKVDYNNQESLVEALKGQHVLIITMNVMAPPDTQTRLIYAAATAGVPWVLLNEFGGDPYDVEKGKDGIVGAMKVPFRDQIERLGKSSYIGLVCSFWYEFSFGGGSNRYGFDFEDRSLVIMDDGKTKINTSTMPQVGRAVASLLRLKTLPDDKDDKSPSLVDFKDKAVYISSFTVSQQDMLESVLRVTGTKLEDWKITHTTAKDYWKSGQEVFKTGDAAGFVRLLYARAFFPDDPENYERTRGLHNELLGLPQENLDEFTKIGMETRLTLAA</sequence>
<dbReference type="OrthoDB" id="419598at2759"/>
<accession>A0A7H8QJ14</accession>
<proteinExistence type="predicted"/>
<dbReference type="AlphaFoldDB" id="A0A7H8QJ14"/>
<evidence type="ECO:0000256" key="2">
    <source>
        <dbReference type="ARBA" id="ARBA00023002"/>
    </source>
</evidence>
<dbReference type="EMBL" id="CP055898">
    <property type="protein sequence ID" value="QKX53183.1"/>
    <property type="molecule type" value="Genomic_DNA"/>
</dbReference>
<gene>
    <name evidence="4" type="ORF">TRUGW13939_00259</name>
</gene>
<dbReference type="InterPro" id="IPR045312">
    <property type="entry name" value="PCBER-like"/>
</dbReference>
<dbReference type="PANTHER" id="PTHR47706:SF7">
    <property type="entry name" value="CIPA-LIKE, PUTATIVE (AFU_ORTHOLOGUE AFUA_1G01630)-RELATED"/>
    <property type="match status" value="1"/>
</dbReference>
<dbReference type="Proteomes" id="UP000509510">
    <property type="component" value="Chromosome I"/>
</dbReference>
<keyword evidence="1" id="KW-0521">NADP</keyword>
<dbReference type="InterPro" id="IPR008030">
    <property type="entry name" value="NmrA-like"/>
</dbReference>
<evidence type="ECO:0000256" key="1">
    <source>
        <dbReference type="ARBA" id="ARBA00022857"/>
    </source>
</evidence>
<feature type="domain" description="NmrA-like" evidence="3">
    <location>
        <begin position="18"/>
        <end position="160"/>
    </location>
</feature>
<dbReference type="Pfam" id="PF05368">
    <property type="entry name" value="NmrA"/>
    <property type="match status" value="1"/>
</dbReference>
<keyword evidence="5" id="KW-1185">Reference proteome</keyword>
<organism evidence="4 5">
    <name type="scientific">Talaromyces rugulosus</name>
    <name type="common">Penicillium rugulosum</name>
    <dbReference type="NCBI Taxonomy" id="121627"/>
    <lineage>
        <taxon>Eukaryota</taxon>
        <taxon>Fungi</taxon>
        <taxon>Dikarya</taxon>
        <taxon>Ascomycota</taxon>
        <taxon>Pezizomycotina</taxon>
        <taxon>Eurotiomycetes</taxon>
        <taxon>Eurotiomycetidae</taxon>
        <taxon>Eurotiales</taxon>
        <taxon>Trichocomaceae</taxon>
        <taxon>Talaromyces</taxon>
        <taxon>Talaromyces sect. Islandici</taxon>
    </lineage>
</organism>
<reference evidence="5" key="1">
    <citation type="submission" date="2020-06" db="EMBL/GenBank/DDBJ databases">
        <title>A chromosome-scale genome assembly of Talaromyces rugulosus W13939.</title>
        <authorList>
            <person name="Wang B."/>
            <person name="Guo L."/>
            <person name="Ye K."/>
            <person name="Wang L."/>
        </authorList>
    </citation>
    <scope>NUCLEOTIDE SEQUENCE [LARGE SCALE GENOMIC DNA]</scope>
    <source>
        <strain evidence="5">W13939</strain>
    </source>
</reference>
<dbReference type="PANTHER" id="PTHR47706">
    <property type="entry name" value="NMRA-LIKE FAMILY PROTEIN"/>
    <property type="match status" value="1"/>
</dbReference>